<evidence type="ECO:0000259" key="4">
    <source>
        <dbReference type="PROSITE" id="PS51184"/>
    </source>
</evidence>
<dbReference type="RefSeq" id="WP_073321659.1">
    <property type="nucleotide sequence ID" value="NZ_FQWD01000003.1"/>
</dbReference>
<dbReference type="Gene3D" id="2.60.120.650">
    <property type="entry name" value="Cupin"/>
    <property type="match status" value="1"/>
</dbReference>
<evidence type="ECO:0000313" key="6">
    <source>
        <dbReference type="Proteomes" id="UP000184520"/>
    </source>
</evidence>
<keyword evidence="2" id="KW-0479">Metal-binding</keyword>
<dbReference type="OrthoDB" id="9764016at2"/>
<reference evidence="6" key="1">
    <citation type="submission" date="2016-11" db="EMBL/GenBank/DDBJ databases">
        <authorList>
            <person name="Varghese N."/>
            <person name="Submissions S."/>
        </authorList>
    </citation>
    <scope>NUCLEOTIDE SEQUENCE [LARGE SCALE GENOMIC DNA]</scope>
    <source>
        <strain evidence="6">CGMCC 1.8995</strain>
    </source>
</reference>
<evidence type="ECO:0000256" key="1">
    <source>
        <dbReference type="ARBA" id="ARBA00001954"/>
    </source>
</evidence>
<evidence type="ECO:0000313" key="5">
    <source>
        <dbReference type="EMBL" id="SHG35808.1"/>
    </source>
</evidence>
<evidence type="ECO:0000256" key="3">
    <source>
        <dbReference type="ARBA" id="ARBA00023004"/>
    </source>
</evidence>
<dbReference type="SMART" id="SM00558">
    <property type="entry name" value="JmjC"/>
    <property type="match status" value="1"/>
</dbReference>
<dbReference type="InterPro" id="IPR003347">
    <property type="entry name" value="JmjC_dom"/>
</dbReference>
<dbReference type="Pfam" id="PF08007">
    <property type="entry name" value="JmjC_2"/>
    <property type="match status" value="1"/>
</dbReference>
<dbReference type="InterPro" id="IPR039994">
    <property type="entry name" value="NO66-like"/>
</dbReference>
<keyword evidence="5" id="KW-0689">Ribosomal protein</keyword>
<dbReference type="Gene3D" id="3.40.366.30">
    <property type="entry name" value="50S ribosomal protein L16 arginine hydroxylase, Chain A, Domain 2"/>
    <property type="match status" value="1"/>
</dbReference>
<dbReference type="PROSITE" id="PS51184">
    <property type="entry name" value="JMJC"/>
    <property type="match status" value="1"/>
</dbReference>
<dbReference type="GO" id="GO:0005840">
    <property type="term" value="C:ribosome"/>
    <property type="evidence" value="ECO:0007669"/>
    <property type="project" value="UniProtKB-KW"/>
</dbReference>
<dbReference type="GO" id="GO:0046872">
    <property type="term" value="F:metal ion binding"/>
    <property type="evidence" value="ECO:0007669"/>
    <property type="project" value="UniProtKB-KW"/>
</dbReference>
<gene>
    <name evidence="5" type="ORF">SAMN05216361_1951</name>
</gene>
<sequence length="372" mass="42168">MAPFNSEVFLREYWQQKPCVLRQFLPNFEDFVDEHELAGLAMEPELDSRIVRFHEQHWQVIQGPFDDFDDCQGLWSLLVQGVDRVVPEGAELMAQFNFLPYWRMDDLMISYAVPGAGVGPHLDQYDVFLVQGKGSRRWRVGRPDTSDEKVTAPGLRQVEDFDPVIDCELAPGDVLYIPPGWPHDGKAITPCLTYSVGFRAPEQSQLSGFLAEHFSGQGCQAERFTDSQRASITSPVWVSESDTQNLRQLLHDAVDSPAFLLSLLTMLSDQSIEPEPPEHNATERYTVESFEAGEPLLGLTGLRPIMHERASKWLFVNGEKVAHECEDHAFLANLLSKNAIYLTDFDSHPSKLDIISSFTTLINMGYYHFLDE</sequence>
<dbReference type="STRING" id="634436.SAMN05216361_1951"/>
<organism evidence="5 6">
    <name type="scientific">Marisediminitalea aggregata</name>
    <dbReference type="NCBI Taxonomy" id="634436"/>
    <lineage>
        <taxon>Bacteria</taxon>
        <taxon>Pseudomonadati</taxon>
        <taxon>Pseudomonadota</taxon>
        <taxon>Gammaproteobacteria</taxon>
        <taxon>Alteromonadales</taxon>
        <taxon>Alteromonadaceae</taxon>
        <taxon>Marisediminitalea</taxon>
    </lineage>
</organism>
<feature type="domain" description="JmjC" evidence="4">
    <location>
        <begin position="88"/>
        <end position="215"/>
    </location>
</feature>
<proteinExistence type="predicted"/>
<keyword evidence="3" id="KW-0408">Iron</keyword>
<dbReference type="AlphaFoldDB" id="A0A1M5J5B3"/>
<dbReference type="PANTHER" id="PTHR13096">
    <property type="entry name" value="MINA53 MYC INDUCED NUCLEAR ANTIGEN"/>
    <property type="match status" value="1"/>
</dbReference>
<name>A0A1M5J5B3_9ALTE</name>
<dbReference type="Proteomes" id="UP000184520">
    <property type="component" value="Unassembled WGS sequence"/>
</dbReference>
<evidence type="ECO:0000256" key="2">
    <source>
        <dbReference type="ARBA" id="ARBA00022723"/>
    </source>
</evidence>
<protein>
    <submittedName>
        <fullName evidence="5">50S ribosomal protein L16 3-hydroxylase</fullName>
    </submittedName>
</protein>
<dbReference type="GO" id="GO:0016706">
    <property type="term" value="F:2-oxoglutarate-dependent dioxygenase activity"/>
    <property type="evidence" value="ECO:0007669"/>
    <property type="project" value="TreeGrafter"/>
</dbReference>
<keyword evidence="5" id="KW-0687">Ribonucleoprotein</keyword>
<dbReference type="SUPFAM" id="SSF51197">
    <property type="entry name" value="Clavaminate synthase-like"/>
    <property type="match status" value="1"/>
</dbReference>
<dbReference type="PANTHER" id="PTHR13096:SF8">
    <property type="entry name" value="RIBOSOMAL OXYGENASE 1"/>
    <property type="match status" value="1"/>
</dbReference>
<comment type="cofactor">
    <cofactor evidence="1">
        <name>Fe(2+)</name>
        <dbReference type="ChEBI" id="CHEBI:29033"/>
    </cofactor>
</comment>
<accession>A0A1M5J5B3</accession>
<keyword evidence="6" id="KW-1185">Reference proteome</keyword>
<dbReference type="EMBL" id="FQWD01000003">
    <property type="protein sequence ID" value="SHG35808.1"/>
    <property type="molecule type" value="Genomic_DNA"/>
</dbReference>